<reference evidence="2 3" key="1">
    <citation type="journal article" date="2012" name="BMC Genomics">
        <title>Comparative genomic analysis of human infective Trypanosoma cruzi lineages with the bat-restricted subspecies T. cruzi marinkellei.</title>
        <authorList>
            <person name="Franzen O."/>
            <person name="Talavera-Lopez C."/>
            <person name="Ochaya S."/>
            <person name="Butler C.E."/>
            <person name="Messenger L.A."/>
            <person name="Lewis M.D."/>
            <person name="Llewellyn M.S."/>
            <person name="Marinkelle C.J."/>
            <person name="Tyler K.M."/>
            <person name="Miles M.A."/>
            <person name="Andersson B."/>
        </authorList>
    </citation>
    <scope>NUCLEOTIDE SEQUENCE [LARGE SCALE GENOMIC DNA]</scope>
    <source>
        <strain evidence="2 3">B7</strain>
    </source>
</reference>
<name>K2NFW2_TRYCR</name>
<feature type="region of interest" description="Disordered" evidence="1">
    <location>
        <begin position="84"/>
        <end position="131"/>
    </location>
</feature>
<dbReference type="Proteomes" id="UP000007350">
    <property type="component" value="Unassembled WGS sequence"/>
</dbReference>
<accession>K2NFW2</accession>
<comment type="caution">
    <text evidence="2">The sequence shown here is derived from an EMBL/GenBank/DDBJ whole genome shotgun (WGS) entry which is preliminary data.</text>
</comment>
<evidence type="ECO:0000256" key="1">
    <source>
        <dbReference type="SAM" id="MobiDB-lite"/>
    </source>
</evidence>
<organism evidence="2 3">
    <name type="scientific">Trypanosoma cruzi marinkellei</name>
    <dbReference type="NCBI Taxonomy" id="85056"/>
    <lineage>
        <taxon>Eukaryota</taxon>
        <taxon>Discoba</taxon>
        <taxon>Euglenozoa</taxon>
        <taxon>Kinetoplastea</taxon>
        <taxon>Metakinetoplastina</taxon>
        <taxon>Trypanosomatida</taxon>
        <taxon>Trypanosomatidae</taxon>
        <taxon>Trypanosoma</taxon>
        <taxon>Schizotrypanum</taxon>
    </lineage>
</organism>
<evidence type="ECO:0000313" key="2">
    <source>
        <dbReference type="EMBL" id="EKF38185.1"/>
    </source>
</evidence>
<feature type="compositionally biased region" description="Basic residues" evidence="1">
    <location>
        <begin position="103"/>
        <end position="118"/>
    </location>
</feature>
<keyword evidence="3" id="KW-1185">Reference proteome</keyword>
<dbReference type="AlphaFoldDB" id="K2NFW2"/>
<gene>
    <name evidence="2" type="ORF">MOQ_001613</name>
</gene>
<evidence type="ECO:0000313" key="3">
    <source>
        <dbReference type="Proteomes" id="UP000007350"/>
    </source>
</evidence>
<sequence>MHHALARDGYVKTWARCFTLSADDFPLFGRILCFRKFSEGTPPPRSKAGQVATHEFFFVFAETFRRASSGPHARCPGPLVVGGWRAGNGSRPRSSHVRASPPRWRKPGQQRGKRKKKPTYQQPLPQARPERSVSFFAPGLPQDGLRSHAAGLIFLPKLAPGSVVWGRPISVRAWLAGRGGWLFRRAVLLRLPLSHRSVESGQPIGE</sequence>
<proteinExistence type="predicted"/>
<protein>
    <submittedName>
        <fullName evidence="2">Uncharacterized protein</fullName>
    </submittedName>
</protein>
<dbReference type="EMBL" id="AHKC01007146">
    <property type="protein sequence ID" value="EKF38185.1"/>
    <property type="molecule type" value="Genomic_DNA"/>
</dbReference>